<dbReference type="PANTHER" id="PTHR11199:SF0">
    <property type="entry name" value="LD34181P-RELATED"/>
    <property type="match status" value="1"/>
</dbReference>
<feature type="compositionally biased region" description="Polar residues" evidence="1">
    <location>
        <begin position="724"/>
        <end position="755"/>
    </location>
</feature>
<dbReference type="InterPro" id="IPR056396">
    <property type="entry name" value="HEAT_SCC3-SA"/>
</dbReference>
<proteinExistence type="predicted"/>
<dbReference type="Pfam" id="PF24571">
    <property type="entry name" value="HEAT_SCC3-SA"/>
    <property type="match status" value="1"/>
</dbReference>
<organism evidence="3">
    <name type="scientific">Pseudo-nitzschia delicatissima</name>
    <dbReference type="NCBI Taxonomy" id="44447"/>
    <lineage>
        <taxon>Eukaryota</taxon>
        <taxon>Sar</taxon>
        <taxon>Stramenopiles</taxon>
        <taxon>Ochrophyta</taxon>
        <taxon>Bacillariophyta</taxon>
        <taxon>Bacillariophyceae</taxon>
        <taxon>Bacillariophycidae</taxon>
        <taxon>Bacillariales</taxon>
        <taxon>Bacillariaceae</taxon>
        <taxon>Pseudo-nitzschia</taxon>
    </lineage>
</organism>
<dbReference type="GO" id="GO:0005634">
    <property type="term" value="C:nucleus"/>
    <property type="evidence" value="ECO:0007669"/>
    <property type="project" value="TreeGrafter"/>
</dbReference>
<feature type="region of interest" description="Disordered" evidence="1">
    <location>
        <begin position="210"/>
        <end position="248"/>
    </location>
</feature>
<feature type="compositionally biased region" description="Basic and acidic residues" evidence="1">
    <location>
        <begin position="67"/>
        <end position="78"/>
    </location>
</feature>
<evidence type="ECO:0000313" key="3">
    <source>
        <dbReference type="EMBL" id="CAD8763161.1"/>
    </source>
</evidence>
<feature type="region of interest" description="Disordered" evidence="1">
    <location>
        <begin position="724"/>
        <end position="835"/>
    </location>
</feature>
<reference evidence="3" key="1">
    <citation type="submission" date="2021-01" db="EMBL/GenBank/DDBJ databases">
        <authorList>
            <person name="Corre E."/>
            <person name="Pelletier E."/>
            <person name="Niang G."/>
            <person name="Scheremetjew M."/>
            <person name="Finn R."/>
            <person name="Kale V."/>
            <person name="Holt S."/>
            <person name="Cochrane G."/>
            <person name="Meng A."/>
            <person name="Brown T."/>
            <person name="Cohen L."/>
        </authorList>
    </citation>
    <scope>NUCLEOTIDE SEQUENCE</scope>
    <source>
        <strain evidence="3">UNC1205</strain>
    </source>
</reference>
<evidence type="ECO:0000256" key="1">
    <source>
        <dbReference type="SAM" id="MobiDB-lite"/>
    </source>
</evidence>
<dbReference type="GO" id="GO:0000785">
    <property type="term" value="C:chromatin"/>
    <property type="evidence" value="ECO:0007669"/>
    <property type="project" value="TreeGrafter"/>
</dbReference>
<sequence length="835" mass="93972">MNIELADCLVHSILDMPEHKELVLNRPMMLKAIRSENPQQGSSNEREEIATQRILLRMLATSAKFELEKATDSPDKKPRTAVTSKRRRSSGENAETRMEQLSIALLKNLPNLLDAFKSDTMSLRDVTKLPSTITMSVIGLPSRKTDFQNLVKTLCQLYIDSTDEQTLQNIAETLSQWVEGDHTRLSEVKINLKRLSRALQDRLMELFRDSDPQEVASQRSKSSKRSKRSRRSSSSQASSIEGSTMFSASPEVDAEHSIALLMLRWNILLMQCQPQFLFEVADGEEDEDEIEGLFFTISEAMGKRLSDRMPNRDDEGDENATSVTNKTIWKELDPEVHEEVAVTVQRALKVMLLIVSWELSDTLMERKEFENSETKDNEDDMEIDEYKFPVLKLRDNLVKLLGVCFDQHLPETEGVEYTNEQEDFAYTVQASAGQVSSDLRTLFPYDWSKATDPVRRALALTNGEDFTFLLSGFARFFQSREDVAEDDSKPSLVREALLPLARVTTMNFDGFFRKEAAMIMQHISGSGSLASQTILSVSRTLKKTNPVRMLESQMACLRLAFENWLDTEPIVPDDTEPTDDEIQVFEDAEQKHLDAFASMEQVASKLSSTLGVAGRLANDSLKKSIFGFVREGIRYSFDGSENNKGEDDLVVGSRLAFLLILSKYSIWIKKEKSHLEQLSDFLLEKESELRRHPEFEEVHDDDLNALSDFKKSLGIKRKVTDDSFGTANDDNSFSVATPSPATAISSRRGTHSGVSKGSRASRRSNMSSQSELPPLYEEDDVENDGGDENNESDGSPTPQKRRRLDNGSIGSSLKRGSIPEENEQDASDSENGSAE</sequence>
<feature type="region of interest" description="Disordered" evidence="1">
    <location>
        <begin position="67"/>
        <end position="96"/>
    </location>
</feature>
<feature type="domain" description="Cohesin subunit SCC3/SA HEAT-repeats" evidence="2">
    <location>
        <begin position="28"/>
        <end position="225"/>
    </location>
</feature>
<feature type="compositionally biased region" description="Acidic residues" evidence="1">
    <location>
        <begin position="776"/>
        <end position="791"/>
    </location>
</feature>
<evidence type="ECO:0000259" key="2">
    <source>
        <dbReference type="Pfam" id="PF24571"/>
    </source>
</evidence>
<dbReference type="GO" id="GO:0008278">
    <property type="term" value="C:cohesin complex"/>
    <property type="evidence" value="ECO:0007669"/>
    <property type="project" value="TreeGrafter"/>
</dbReference>
<dbReference type="GO" id="GO:0007062">
    <property type="term" value="P:sister chromatid cohesion"/>
    <property type="evidence" value="ECO:0007669"/>
    <property type="project" value="TreeGrafter"/>
</dbReference>
<dbReference type="PANTHER" id="PTHR11199">
    <property type="entry name" value="STROMAL ANTIGEN"/>
    <property type="match status" value="1"/>
</dbReference>
<protein>
    <recommendedName>
        <fullName evidence="2">Cohesin subunit SCC3/SA HEAT-repeats domain-containing protein</fullName>
    </recommendedName>
</protein>
<feature type="compositionally biased region" description="Basic residues" evidence="1">
    <location>
        <begin position="221"/>
        <end position="231"/>
    </location>
</feature>
<dbReference type="EMBL" id="HBFL01004469">
    <property type="protein sequence ID" value="CAD8763161.1"/>
    <property type="molecule type" value="Transcribed_RNA"/>
</dbReference>
<dbReference type="InterPro" id="IPR039662">
    <property type="entry name" value="Cohesin_Scc3/SA"/>
</dbReference>
<dbReference type="AlphaFoldDB" id="A0A7S0UHV7"/>
<gene>
    <name evidence="3" type="ORF">PDEL1432_LOCUS3201</name>
</gene>
<accession>A0A7S0UHV7</accession>
<name>A0A7S0UHV7_9STRA</name>
<dbReference type="GO" id="GO:0003682">
    <property type="term" value="F:chromatin binding"/>
    <property type="evidence" value="ECO:0007669"/>
    <property type="project" value="TreeGrafter"/>
</dbReference>